<dbReference type="OrthoDB" id="2744793at2759"/>
<dbReference type="Proteomes" id="UP000799118">
    <property type="component" value="Unassembled WGS sequence"/>
</dbReference>
<feature type="transmembrane region" description="Helical" evidence="1">
    <location>
        <begin position="56"/>
        <end position="77"/>
    </location>
</feature>
<keyword evidence="1" id="KW-0812">Transmembrane</keyword>
<keyword evidence="1" id="KW-0472">Membrane</keyword>
<feature type="transmembrane region" description="Helical" evidence="1">
    <location>
        <begin position="224"/>
        <end position="244"/>
    </location>
</feature>
<gene>
    <name evidence="2" type="ORF">BT96DRAFT_1024165</name>
</gene>
<keyword evidence="3" id="KW-1185">Reference proteome</keyword>
<sequence length="336" mass="36932">MTTDEAEQSLVGLGSFVDLSLLIFECALHGVYLLAFAIGMHGLMHKENGGRARRTMAILLLAAFAVTNLFACENIIYKLIIVKIGLVVSLPGGLAAQEMAANSESALIASNIAETWCGNFIILIADATIVWRACAVWMENRKIKWTLMILLVLDTCVSIADCIFDTELDIDPGLTNAVSLDWISIVLNLTVNVVATLLIAYRAWIHHKSTQVIAHNKKTPMQSILLLFVESGAILAVIQVRKFFQLLQVMFENSCIKKLFGIIIQILGVHAAALSPINNGAELLECLYIYSAAINPVALVILVQTGNTYEQSFYQEDVPTIIQQISQEHVSTYHSQ</sequence>
<reference evidence="2" key="1">
    <citation type="journal article" date="2019" name="Environ. Microbiol.">
        <title>Fungal ecological strategies reflected in gene transcription - a case study of two litter decomposers.</title>
        <authorList>
            <person name="Barbi F."/>
            <person name="Kohler A."/>
            <person name="Barry K."/>
            <person name="Baskaran P."/>
            <person name="Daum C."/>
            <person name="Fauchery L."/>
            <person name="Ihrmark K."/>
            <person name="Kuo A."/>
            <person name="LaButti K."/>
            <person name="Lipzen A."/>
            <person name="Morin E."/>
            <person name="Grigoriev I.V."/>
            <person name="Henrissat B."/>
            <person name="Lindahl B."/>
            <person name="Martin F."/>
        </authorList>
    </citation>
    <scope>NUCLEOTIDE SEQUENCE</scope>
    <source>
        <strain evidence="2">JB14</strain>
    </source>
</reference>
<feature type="transmembrane region" description="Helical" evidence="1">
    <location>
        <begin position="20"/>
        <end position="44"/>
    </location>
</feature>
<evidence type="ECO:0000313" key="3">
    <source>
        <dbReference type="Proteomes" id="UP000799118"/>
    </source>
</evidence>
<evidence type="ECO:0000313" key="2">
    <source>
        <dbReference type="EMBL" id="KAE9391264.1"/>
    </source>
</evidence>
<feature type="transmembrane region" description="Helical" evidence="1">
    <location>
        <begin position="145"/>
        <end position="164"/>
    </location>
</feature>
<keyword evidence="1" id="KW-1133">Transmembrane helix</keyword>
<feature type="transmembrane region" description="Helical" evidence="1">
    <location>
        <begin position="120"/>
        <end position="138"/>
    </location>
</feature>
<dbReference type="AlphaFoldDB" id="A0A6A4H1M8"/>
<protein>
    <submittedName>
        <fullName evidence="2">Uncharacterized protein</fullName>
    </submittedName>
</protein>
<accession>A0A6A4H1M8</accession>
<evidence type="ECO:0000256" key="1">
    <source>
        <dbReference type="SAM" id="Phobius"/>
    </source>
</evidence>
<proteinExistence type="predicted"/>
<feature type="transmembrane region" description="Helical" evidence="1">
    <location>
        <begin position="184"/>
        <end position="204"/>
    </location>
</feature>
<dbReference type="EMBL" id="ML769631">
    <property type="protein sequence ID" value="KAE9391264.1"/>
    <property type="molecule type" value="Genomic_DNA"/>
</dbReference>
<name>A0A6A4H1M8_9AGAR</name>
<organism evidence="2 3">
    <name type="scientific">Gymnopus androsaceus JB14</name>
    <dbReference type="NCBI Taxonomy" id="1447944"/>
    <lineage>
        <taxon>Eukaryota</taxon>
        <taxon>Fungi</taxon>
        <taxon>Dikarya</taxon>
        <taxon>Basidiomycota</taxon>
        <taxon>Agaricomycotina</taxon>
        <taxon>Agaricomycetes</taxon>
        <taxon>Agaricomycetidae</taxon>
        <taxon>Agaricales</taxon>
        <taxon>Marasmiineae</taxon>
        <taxon>Omphalotaceae</taxon>
        <taxon>Gymnopus</taxon>
    </lineage>
</organism>